<evidence type="ECO:0000256" key="5">
    <source>
        <dbReference type="PROSITE-ProRule" id="PRU00284"/>
    </source>
</evidence>
<dbReference type="PROSITE" id="PS50111">
    <property type="entry name" value="CHEMOTAXIS_TRANSDUC_2"/>
    <property type="match status" value="1"/>
</dbReference>
<evidence type="ECO:0000259" key="7">
    <source>
        <dbReference type="PROSITE" id="PS50111"/>
    </source>
</evidence>
<dbReference type="CDD" id="cd12913">
    <property type="entry name" value="PDC1_MCP_like"/>
    <property type="match status" value="1"/>
</dbReference>
<evidence type="ECO:0000313" key="9">
    <source>
        <dbReference type="EMBL" id="GID71780.1"/>
    </source>
</evidence>
<keyword evidence="10" id="KW-1185">Reference proteome</keyword>
<dbReference type="CDD" id="cd06225">
    <property type="entry name" value="HAMP"/>
    <property type="match status" value="1"/>
</dbReference>
<dbReference type="Pfam" id="PF00015">
    <property type="entry name" value="MCPsignal"/>
    <property type="match status" value="1"/>
</dbReference>
<name>A0ABQ3XVM8_9ACTN</name>
<evidence type="ECO:0000256" key="6">
    <source>
        <dbReference type="SAM" id="Phobius"/>
    </source>
</evidence>
<dbReference type="Proteomes" id="UP000609879">
    <property type="component" value="Unassembled WGS sequence"/>
</dbReference>
<evidence type="ECO:0000259" key="8">
    <source>
        <dbReference type="PROSITE" id="PS50885"/>
    </source>
</evidence>
<dbReference type="Gene3D" id="3.30.450.20">
    <property type="entry name" value="PAS domain"/>
    <property type="match status" value="2"/>
</dbReference>
<evidence type="ECO:0000313" key="10">
    <source>
        <dbReference type="Proteomes" id="UP000609879"/>
    </source>
</evidence>
<dbReference type="SUPFAM" id="SSF58104">
    <property type="entry name" value="Methyl-accepting chemotaxis protein (MCP) signaling domain"/>
    <property type="match status" value="1"/>
</dbReference>
<evidence type="ECO:0000256" key="4">
    <source>
        <dbReference type="ARBA" id="ARBA00029447"/>
    </source>
</evidence>
<dbReference type="InterPro" id="IPR003660">
    <property type="entry name" value="HAMP_dom"/>
</dbReference>
<accession>A0ABQ3XVM8</accession>
<dbReference type="RefSeq" id="WP_275409864.1">
    <property type="nucleotide sequence ID" value="NZ_BAAABO010000004.1"/>
</dbReference>
<dbReference type="SMART" id="SM00304">
    <property type="entry name" value="HAMP"/>
    <property type="match status" value="1"/>
</dbReference>
<dbReference type="Pfam" id="PF22673">
    <property type="entry name" value="MCP-like_PDC_1"/>
    <property type="match status" value="1"/>
</dbReference>
<sequence length="647" mass="66481">MSLTIKLRIIVSMVLMLAISMLVVVWYITNRNAGDARDTGFAYAEEVAQRNAAEVQQAVLGGLGTARDLGQTLPATTSRTIANAQLRSVLAGHEDYLGVWTAWEPNAFDGRDSRYRNAGAGDDATGRFIPYWYRDGSTIALAPLVDYDKSGAGDYYQIPKTTGAEKIIEPYVYEVGGVDTLITSVSVPIKRDGSVVGVSGIDMSLATLQDLVGQIKPFGTGGAMLVSTAGALVAGGDAGAAGQAAPDDIAALAAKAVQAGDTTQQVTDSGEETLWTAAPVRLGESDTWTLVVSVPTGTILAAANTTRQISILLALIAVLVAGGAALYLARTIVRPIEKLRDRMAEIADGDGDLTQRVTVTRDDEAGQLAGAFNRFVEKVAVTIRGIAESTGKLTSAAQELNQVSAQLQSGAADASDRAVSARSASEQVNSGVQSIAAGAEQMTASIGEISTNATRAAEVAGQAMSVAERTNSQVAELGAASAEVTEVVRLITSIAEQTNLLALNATIEAARAGEMGKGFAVVAGEVKELAQQTAQATEQITARISAIQTSSSSAAAAIGEIAAVINQIGEYTTTIASAVEEQTATTAEMSRTVSDAAANSGDVAHTITGVADVASSTAGIAGTTQQAAANLSQLADDLTALVGAFRY</sequence>
<evidence type="ECO:0000256" key="2">
    <source>
        <dbReference type="ARBA" id="ARBA00022989"/>
    </source>
</evidence>
<protein>
    <submittedName>
        <fullName evidence="9">Chemotaxis protein</fullName>
    </submittedName>
</protein>
<feature type="transmembrane region" description="Helical" evidence="6">
    <location>
        <begin position="309"/>
        <end position="333"/>
    </location>
</feature>
<dbReference type="PANTHER" id="PTHR32089:SF112">
    <property type="entry name" value="LYSOZYME-LIKE PROTEIN-RELATED"/>
    <property type="match status" value="1"/>
</dbReference>
<keyword evidence="2 6" id="KW-1133">Transmembrane helix</keyword>
<dbReference type="EMBL" id="BOMI01000006">
    <property type="protein sequence ID" value="GID71780.1"/>
    <property type="molecule type" value="Genomic_DNA"/>
</dbReference>
<keyword evidence="6" id="KW-0472">Membrane</keyword>
<dbReference type="PANTHER" id="PTHR32089">
    <property type="entry name" value="METHYL-ACCEPTING CHEMOTAXIS PROTEIN MCPB"/>
    <property type="match status" value="1"/>
</dbReference>
<comment type="similarity">
    <text evidence="4">Belongs to the methyl-accepting chemotaxis (MCP) protein family.</text>
</comment>
<evidence type="ECO:0000256" key="1">
    <source>
        <dbReference type="ARBA" id="ARBA00022692"/>
    </source>
</evidence>
<feature type="domain" description="Methyl-accepting transducer" evidence="7">
    <location>
        <begin position="389"/>
        <end position="635"/>
    </location>
</feature>
<feature type="domain" description="HAMP" evidence="8">
    <location>
        <begin position="330"/>
        <end position="384"/>
    </location>
</feature>
<feature type="transmembrane region" description="Helical" evidence="6">
    <location>
        <begin position="7"/>
        <end position="28"/>
    </location>
</feature>
<organism evidence="9 10">
    <name type="scientific">Paractinoplanes deccanensis</name>
    <dbReference type="NCBI Taxonomy" id="113561"/>
    <lineage>
        <taxon>Bacteria</taxon>
        <taxon>Bacillati</taxon>
        <taxon>Actinomycetota</taxon>
        <taxon>Actinomycetes</taxon>
        <taxon>Micromonosporales</taxon>
        <taxon>Micromonosporaceae</taxon>
        <taxon>Paractinoplanes</taxon>
    </lineage>
</organism>
<evidence type="ECO:0000256" key="3">
    <source>
        <dbReference type="ARBA" id="ARBA00023224"/>
    </source>
</evidence>
<dbReference type="InterPro" id="IPR004089">
    <property type="entry name" value="MCPsignal_dom"/>
</dbReference>
<reference evidence="9 10" key="1">
    <citation type="submission" date="2021-01" db="EMBL/GenBank/DDBJ databases">
        <title>Whole genome shotgun sequence of Actinoplanes deccanensis NBRC 13994.</title>
        <authorList>
            <person name="Komaki H."/>
            <person name="Tamura T."/>
        </authorList>
    </citation>
    <scope>NUCLEOTIDE SEQUENCE [LARGE SCALE GENOMIC DNA]</scope>
    <source>
        <strain evidence="9 10">NBRC 13994</strain>
    </source>
</reference>
<gene>
    <name evidence="9" type="ORF">Ade02nite_04210</name>
</gene>
<comment type="caution">
    <text evidence="9">The sequence shown here is derived from an EMBL/GenBank/DDBJ whole genome shotgun (WGS) entry which is preliminary data.</text>
</comment>
<proteinExistence type="inferred from homology"/>
<dbReference type="Gene3D" id="1.10.287.950">
    <property type="entry name" value="Methyl-accepting chemotaxis protein"/>
    <property type="match status" value="1"/>
</dbReference>
<dbReference type="PROSITE" id="PS50885">
    <property type="entry name" value="HAMP"/>
    <property type="match status" value="1"/>
</dbReference>
<keyword evidence="1 6" id="KW-0812">Transmembrane</keyword>
<dbReference type="SMART" id="SM00283">
    <property type="entry name" value="MA"/>
    <property type="match status" value="1"/>
</dbReference>
<dbReference type="Pfam" id="PF00672">
    <property type="entry name" value="HAMP"/>
    <property type="match status" value="1"/>
</dbReference>
<keyword evidence="3 5" id="KW-0807">Transducer</keyword>